<name>A0ABP5UXV8_9ACTN</name>
<proteinExistence type="predicted"/>
<organism evidence="1 2">
    <name type="scientific">Streptomyces coeruleofuscus</name>
    <dbReference type="NCBI Taxonomy" id="66879"/>
    <lineage>
        <taxon>Bacteria</taxon>
        <taxon>Bacillati</taxon>
        <taxon>Actinomycetota</taxon>
        <taxon>Actinomycetes</taxon>
        <taxon>Kitasatosporales</taxon>
        <taxon>Streptomycetaceae</taxon>
        <taxon>Streptomyces</taxon>
    </lineage>
</organism>
<reference evidence="2" key="1">
    <citation type="journal article" date="2019" name="Int. J. Syst. Evol. Microbiol.">
        <title>The Global Catalogue of Microorganisms (GCM) 10K type strain sequencing project: providing services to taxonomists for standard genome sequencing and annotation.</title>
        <authorList>
            <consortium name="The Broad Institute Genomics Platform"/>
            <consortium name="The Broad Institute Genome Sequencing Center for Infectious Disease"/>
            <person name="Wu L."/>
            <person name="Ma J."/>
        </authorList>
    </citation>
    <scope>NUCLEOTIDE SEQUENCE [LARGE SCALE GENOMIC DNA]</scope>
    <source>
        <strain evidence="2">JCM 4358</strain>
    </source>
</reference>
<evidence type="ECO:0000313" key="1">
    <source>
        <dbReference type="EMBL" id="GAA2389563.1"/>
    </source>
</evidence>
<comment type="caution">
    <text evidence="1">The sequence shown here is derived from an EMBL/GenBank/DDBJ whole genome shotgun (WGS) entry which is preliminary data.</text>
</comment>
<protein>
    <submittedName>
        <fullName evidence="1">Uncharacterized protein</fullName>
    </submittedName>
</protein>
<dbReference type="EMBL" id="BAAASE010000002">
    <property type="protein sequence ID" value="GAA2389563.1"/>
    <property type="molecule type" value="Genomic_DNA"/>
</dbReference>
<sequence length="375" mass="41640">MNRTYSSVERLLAADPAVSLRPLQVAQLTRGWAVDVTAADLDLLAASVDAPRRLSAKRGYLRGTGANVELARMLEERPEDFGAVGQIVLGAEAVEVQPGPRLFADTLFVAGLECIDGLQRLRVIADMRGRLSREHLRRAVIRLEIRCGHERDRARQACDIEDRYRNGATAQDGLIRCPNIRRLMAGDWEKGDFDPRRGVTGGPQGSRFSMAEVTSALACLSDDPLPTAAHLAATPEGQEALWGDRTSAVYRSVFHGRMSPVGVMRAVEAWRTARSALAALPRKSRQGHGHLIEYAPELICWKACRWLPLLSLHTRSAFPWDRAIERELPVRTVRAAESLVAHYRELHPEHGRPGNSYKSEAPKLDLWRELAECAV</sequence>
<evidence type="ECO:0000313" key="2">
    <source>
        <dbReference type="Proteomes" id="UP001499986"/>
    </source>
</evidence>
<dbReference type="Proteomes" id="UP001499986">
    <property type="component" value="Unassembled WGS sequence"/>
</dbReference>
<accession>A0ABP5UXV8</accession>
<gene>
    <name evidence="1" type="ORF">GCM10010255_17500</name>
</gene>
<keyword evidence="2" id="KW-1185">Reference proteome</keyword>